<dbReference type="RefSeq" id="WP_182163417.1">
    <property type="nucleotide sequence ID" value="NZ_JACFXV010000043.1"/>
</dbReference>
<name>A0A839AAR3_9HYPH</name>
<sequence>MAGSDATSRKLVLSERQDDIVRLWLNRPERSNALVPELLEALRDGLASAAAGRPAALVISAKGRAFSTGGDIAGFLDHSESLEALKTYSERLVGLLNATILDLLAFPAPVLCAVQGAVTGGSAAFPLASDMVLMSEEAFLQPYYVEVGFAPDGGWTALLPERIGAARALEIQLRNRRLGAAELKELGVASEIVPPGKLQDALASELVRLRGKEAASVRATRDLVRDAAWREHVALRLEAEKTRFLELIARREVVDRMREFVGRK</sequence>
<evidence type="ECO:0000256" key="1">
    <source>
        <dbReference type="ARBA" id="ARBA00004275"/>
    </source>
</evidence>
<keyword evidence="3 4" id="KW-0413">Isomerase</keyword>
<dbReference type="Pfam" id="PF00378">
    <property type="entry name" value="ECH_1"/>
    <property type="match status" value="1"/>
</dbReference>
<comment type="subcellular location">
    <subcellularLocation>
        <location evidence="1">Peroxisome</location>
    </subcellularLocation>
</comment>
<gene>
    <name evidence="4" type="ORF">H2509_06365</name>
</gene>
<comment type="caution">
    <text evidence="4">The sequence shown here is derived from an EMBL/GenBank/DDBJ whole genome shotgun (WGS) entry which is preliminary data.</text>
</comment>
<dbReference type="EMBL" id="JACFXV010000043">
    <property type="protein sequence ID" value="MBA5776750.1"/>
    <property type="molecule type" value="Genomic_DNA"/>
</dbReference>
<dbReference type="Gene3D" id="3.90.226.10">
    <property type="entry name" value="2-enoyl-CoA Hydratase, Chain A, domain 1"/>
    <property type="match status" value="1"/>
</dbReference>
<dbReference type="GO" id="GO:0004165">
    <property type="term" value="F:delta(3)-delta(2)-enoyl-CoA isomerase activity"/>
    <property type="evidence" value="ECO:0007669"/>
    <property type="project" value="UniProtKB-ARBA"/>
</dbReference>
<dbReference type="AlphaFoldDB" id="A0A839AAR3"/>
<dbReference type="InterPro" id="IPR029045">
    <property type="entry name" value="ClpP/crotonase-like_dom_sf"/>
</dbReference>
<evidence type="ECO:0000313" key="4">
    <source>
        <dbReference type="EMBL" id="MBA5776750.1"/>
    </source>
</evidence>
<dbReference type="InterPro" id="IPR001753">
    <property type="entry name" value="Enoyl-CoA_hydra/iso"/>
</dbReference>
<evidence type="ECO:0000256" key="3">
    <source>
        <dbReference type="ARBA" id="ARBA00023235"/>
    </source>
</evidence>
<dbReference type="PANTHER" id="PTHR43684">
    <property type="match status" value="1"/>
</dbReference>
<keyword evidence="2" id="KW-0576">Peroxisome</keyword>
<dbReference type="Proteomes" id="UP000541109">
    <property type="component" value="Unassembled WGS sequence"/>
</dbReference>
<evidence type="ECO:0000256" key="2">
    <source>
        <dbReference type="ARBA" id="ARBA00023140"/>
    </source>
</evidence>
<reference evidence="4 5" key="1">
    <citation type="submission" date="2020-07" db="EMBL/GenBank/DDBJ databases">
        <title>Stappia sp., F7233, whole genome shotgun sequencing project.</title>
        <authorList>
            <person name="Jiang S."/>
            <person name="Liu Z.W."/>
            <person name="Du Z.J."/>
        </authorList>
    </citation>
    <scope>NUCLEOTIDE SEQUENCE [LARGE SCALE GENOMIC DNA]</scope>
    <source>
        <strain evidence="4 5">F7233</strain>
    </source>
</reference>
<keyword evidence="5" id="KW-1185">Reference proteome</keyword>
<dbReference type="InterPro" id="IPR051053">
    <property type="entry name" value="ECH/Chromodomain_protein"/>
</dbReference>
<accession>A0A839AAR3</accession>
<protein>
    <submittedName>
        <fullName evidence="4">Enoyl-CoA hydratase/isomerase family protein</fullName>
    </submittedName>
</protein>
<dbReference type="CDD" id="cd06558">
    <property type="entry name" value="crotonase-like"/>
    <property type="match status" value="1"/>
</dbReference>
<dbReference type="PANTHER" id="PTHR43684:SF1">
    <property type="entry name" value="ENOYL-COA DELTA ISOMERASE 2"/>
    <property type="match status" value="1"/>
</dbReference>
<dbReference type="SUPFAM" id="SSF52096">
    <property type="entry name" value="ClpP/crotonase"/>
    <property type="match status" value="1"/>
</dbReference>
<proteinExistence type="predicted"/>
<evidence type="ECO:0000313" key="5">
    <source>
        <dbReference type="Proteomes" id="UP000541109"/>
    </source>
</evidence>
<organism evidence="4 5">
    <name type="scientific">Stappia albiluteola</name>
    <dbReference type="NCBI Taxonomy" id="2758565"/>
    <lineage>
        <taxon>Bacteria</taxon>
        <taxon>Pseudomonadati</taxon>
        <taxon>Pseudomonadota</taxon>
        <taxon>Alphaproteobacteria</taxon>
        <taxon>Hyphomicrobiales</taxon>
        <taxon>Stappiaceae</taxon>
        <taxon>Stappia</taxon>
    </lineage>
</organism>